<organism evidence="2 3">
    <name type="scientific">Lentisphaera araneosa HTCC2155</name>
    <dbReference type="NCBI Taxonomy" id="313628"/>
    <lineage>
        <taxon>Bacteria</taxon>
        <taxon>Pseudomonadati</taxon>
        <taxon>Lentisphaerota</taxon>
        <taxon>Lentisphaeria</taxon>
        <taxon>Lentisphaerales</taxon>
        <taxon>Lentisphaeraceae</taxon>
        <taxon>Lentisphaera</taxon>
    </lineage>
</organism>
<keyword evidence="1" id="KW-0812">Transmembrane</keyword>
<evidence type="ECO:0000256" key="1">
    <source>
        <dbReference type="SAM" id="Phobius"/>
    </source>
</evidence>
<reference evidence="2 3" key="1">
    <citation type="journal article" date="2010" name="J. Bacteriol.">
        <title>Genome sequence of Lentisphaera araneosa HTCC2155T, the type species of the order Lentisphaerales in the phylum Lentisphaerae.</title>
        <authorList>
            <person name="Thrash J.C."/>
            <person name="Cho J.C."/>
            <person name="Vergin K.L."/>
            <person name="Morris R.M."/>
            <person name="Giovannoni S.J."/>
        </authorList>
    </citation>
    <scope>NUCLEOTIDE SEQUENCE [LARGE SCALE GENOMIC DNA]</scope>
    <source>
        <strain evidence="2 3">HTCC2155</strain>
    </source>
</reference>
<gene>
    <name evidence="2" type="ORF">LNTAR_19110</name>
</gene>
<accession>A6DNX8</accession>
<dbReference type="EMBL" id="ABCK01000014">
    <property type="protein sequence ID" value="EDM26787.1"/>
    <property type="molecule type" value="Genomic_DNA"/>
</dbReference>
<dbReference type="RefSeq" id="WP_007279563.1">
    <property type="nucleotide sequence ID" value="NZ_ABCK01000014.1"/>
</dbReference>
<feature type="transmembrane region" description="Helical" evidence="1">
    <location>
        <begin position="34"/>
        <end position="52"/>
    </location>
</feature>
<evidence type="ECO:0000313" key="3">
    <source>
        <dbReference type="Proteomes" id="UP000004947"/>
    </source>
</evidence>
<keyword evidence="3" id="KW-1185">Reference proteome</keyword>
<name>A6DNX8_9BACT</name>
<keyword evidence="1" id="KW-0472">Membrane</keyword>
<dbReference type="Proteomes" id="UP000004947">
    <property type="component" value="Unassembled WGS sequence"/>
</dbReference>
<dbReference type="AlphaFoldDB" id="A6DNX8"/>
<sequence length="55" mass="6173">MGWILIIIAIVLHLFNLKKPSEKHDPRAFKKHDGLKSVIGGIFMIGLTIIFIQGC</sequence>
<dbReference type="STRING" id="313628.LNTAR_19110"/>
<proteinExistence type="predicted"/>
<protein>
    <submittedName>
        <fullName evidence="2">Uncharacterized protein</fullName>
    </submittedName>
</protein>
<comment type="caution">
    <text evidence="2">The sequence shown here is derived from an EMBL/GenBank/DDBJ whole genome shotgun (WGS) entry which is preliminary data.</text>
</comment>
<evidence type="ECO:0000313" key="2">
    <source>
        <dbReference type="EMBL" id="EDM26787.1"/>
    </source>
</evidence>
<keyword evidence="1" id="KW-1133">Transmembrane helix</keyword>